<protein>
    <submittedName>
        <fullName evidence="6">Putative multidrug-resistance efflux-pump</fullName>
    </submittedName>
</protein>
<dbReference type="RefSeq" id="WP_087145431.1">
    <property type="nucleotide sequence ID" value="NZ_FUKJ01000002.1"/>
</dbReference>
<accession>A0A1R4GYF0</accession>
<proteinExistence type="predicted"/>
<evidence type="ECO:0000256" key="3">
    <source>
        <dbReference type="ARBA" id="ARBA00022989"/>
    </source>
</evidence>
<dbReference type="Gene3D" id="2.40.50.100">
    <property type="match status" value="1"/>
</dbReference>
<keyword evidence="2" id="KW-0812">Transmembrane</keyword>
<dbReference type="AlphaFoldDB" id="A0A1R4GYF0"/>
<reference evidence="7" key="1">
    <citation type="submission" date="2017-02" db="EMBL/GenBank/DDBJ databases">
        <authorList>
            <person name="Daims H."/>
        </authorList>
    </citation>
    <scope>NUCLEOTIDE SEQUENCE [LARGE SCALE GENOMIC DNA]</scope>
</reference>
<dbReference type="Proteomes" id="UP000195442">
    <property type="component" value="Unassembled WGS sequence"/>
</dbReference>
<sequence length="653" mass="73406">MKKAILPLCWILAMVGIFKLADSFNRKSEHFFGIADNREQNISFQYPVEIIQTLALEGEDVAQGMAILEVKRHDLTSSQNTLDEQIKKLKLEKNEAHQTITSQIESLVANKESTLADIDQKIHEIEARLQLIQHNKMLAESISGTHIAQETPTSETLEIADLEKKRHYAAQAIQAEINNLTQQLNATRRPVDAQIAELQGNKTELQRQNKSLRVNAQFNGRIGSIHFKPGDLVAAFQPIMTVNSLAPTNVKGFIQENILNEVRIGQTVWVKSITLNHDEPPLEGIVESLGNRIVEYPERIKKDPLINAWGREVVVRLTTKNSLLFGEKVDIFLSQKEPPFQWLTLIGKVHAGSQDTRKAAPLPTLTTANPKIDMTNIEASALLWNPKESHYLLLSDEQDDDRPGIFILDKNVVVTDKLVMQDDTSIDDLESISTDGDYIYVSSSLAYNKNDELKSKRKKLLRFKYQHNQVTTQQEADLFEVLTAIKDKQPESKVATFLTQAMSDHSIDIESHFVKDNALYLGFKAPFIDGNSTVIMKLNNLEAIFAGKDTAAEIWQTLALKDPNTGEPTQLSDMLVVDDRLFLLSVARTSAKNSYLWRVMLKDNSLKNLAHFPDVNAEGVTYRPDIASLVVVFDEGKNNTSKYQKLTLDGAAQ</sequence>
<keyword evidence="5" id="KW-0175">Coiled coil</keyword>
<evidence type="ECO:0000313" key="7">
    <source>
        <dbReference type="Proteomes" id="UP000195442"/>
    </source>
</evidence>
<keyword evidence="3" id="KW-1133">Transmembrane helix</keyword>
<evidence type="ECO:0000313" key="6">
    <source>
        <dbReference type="EMBL" id="SJM88985.1"/>
    </source>
</evidence>
<dbReference type="OrthoDB" id="9810504at2"/>
<evidence type="ECO:0000256" key="5">
    <source>
        <dbReference type="SAM" id="Coils"/>
    </source>
</evidence>
<gene>
    <name evidence="6" type="ORF">CRENPOLYSF2_100009</name>
</gene>
<name>A0A1R4GYF0_9GAMM</name>
<comment type="subcellular location">
    <subcellularLocation>
        <location evidence="1">Membrane</location>
        <topology evidence="1">Single-pass membrane protein</topology>
    </subcellularLocation>
</comment>
<evidence type="ECO:0000256" key="1">
    <source>
        <dbReference type="ARBA" id="ARBA00004167"/>
    </source>
</evidence>
<dbReference type="Gene3D" id="1.10.287.470">
    <property type="entry name" value="Helix hairpin bin"/>
    <property type="match status" value="1"/>
</dbReference>
<keyword evidence="4" id="KW-0472">Membrane</keyword>
<evidence type="ECO:0000256" key="4">
    <source>
        <dbReference type="ARBA" id="ARBA00023136"/>
    </source>
</evidence>
<dbReference type="PANTHER" id="PTHR30386">
    <property type="entry name" value="MEMBRANE FUSION SUBUNIT OF EMRAB-TOLC MULTIDRUG EFFLUX PUMP"/>
    <property type="match status" value="1"/>
</dbReference>
<dbReference type="PANTHER" id="PTHR30386:SF26">
    <property type="entry name" value="TRANSPORT PROTEIN COMB"/>
    <property type="match status" value="1"/>
</dbReference>
<dbReference type="EMBL" id="FUKJ01000002">
    <property type="protein sequence ID" value="SJM88985.1"/>
    <property type="molecule type" value="Genomic_DNA"/>
</dbReference>
<organism evidence="6 7">
    <name type="scientific">Crenothrix polyspora</name>
    <dbReference type="NCBI Taxonomy" id="360316"/>
    <lineage>
        <taxon>Bacteria</taxon>
        <taxon>Pseudomonadati</taxon>
        <taxon>Pseudomonadota</taxon>
        <taxon>Gammaproteobacteria</taxon>
        <taxon>Methylococcales</taxon>
        <taxon>Crenotrichaceae</taxon>
        <taxon>Crenothrix</taxon>
    </lineage>
</organism>
<dbReference type="InterPro" id="IPR050739">
    <property type="entry name" value="MFP"/>
</dbReference>
<dbReference type="SUPFAM" id="SSF111369">
    <property type="entry name" value="HlyD-like secretion proteins"/>
    <property type="match status" value="1"/>
</dbReference>
<evidence type="ECO:0000256" key="2">
    <source>
        <dbReference type="ARBA" id="ARBA00022692"/>
    </source>
</evidence>
<dbReference type="GO" id="GO:0016020">
    <property type="term" value="C:membrane"/>
    <property type="evidence" value="ECO:0007669"/>
    <property type="project" value="UniProtKB-SubCell"/>
</dbReference>
<feature type="coiled-coil region" evidence="5">
    <location>
        <begin position="79"/>
        <end position="135"/>
    </location>
</feature>
<keyword evidence="7" id="KW-1185">Reference proteome</keyword>
<dbReference type="Gene3D" id="2.40.30.170">
    <property type="match status" value="1"/>
</dbReference>